<evidence type="ECO:0000256" key="1">
    <source>
        <dbReference type="SAM" id="SignalP"/>
    </source>
</evidence>
<gene>
    <name evidence="2" type="ORF">Vau01_096710</name>
</gene>
<reference evidence="2" key="1">
    <citation type="submission" date="2021-01" db="EMBL/GenBank/DDBJ databases">
        <title>Whole genome shotgun sequence of Virgisporangium aurantiacum NBRC 16421.</title>
        <authorList>
            <person name="Komaki H."/>
            <person name="Tamura T."/>
        </authorList>
    </citation>
    <scope>NUCLEOTIDE SEQUENCE</scope>
    <source>
        <strain evidence="2">NBRC 16421</strain>
    </source>
</reference>
<dbReference type="Gene3D" id="3.40.50.1820">
    <property type="entry name" value="alpha/beta hydrolase"/>
    <property type="match status" value="1"/>
</dbReference>
<dbReference type="InterPro" id="IPR006311">
    <property type="entry name" value="TAT_signal"/>
</dbReference>
<dbReference type="GO" id="GO:0016787">
    <property type="term" value="F:hydrolase activity"/>
    <property type="evidence" value="ECO:0007669"/>
    <property type="project" value="InterPro"/>
</dbReference>
<organism evidence="2 3">
    <name type="scientific">Virgisporangium aurantiacum</name>
    <dbReference type="NCBI Taxonomy" id="175570"/>
    <lineage>
        <taxon>Bacteria</taxon>
        <taxon>Bacillati</taxon>
        <taxon>Actinomycetota</taxon>
        <taxon>Actinomycetes</taxon>
        <taxon>Micromonosporales</taxon>
        <taxon>Micromonosporaceae</taxon>
        <taxon>Virgisporangium</taxon>
    </lineage>
</organism>
<dbReference type="InterPro" id="IPR029058">
    <property type="entry name" value="AB_hydrolase_fold"/>
</dbReference>
<protein>
    <recommendedName>
        <fullName evidence="4">Lipase</fullName>
    </recommendedName>
</protein>
<dbReference type="GO" id="GO:0016042">
    <property type="term" value="P:lipid catabolic process"/>
    <property type="evidence" value="ECO:0007669"/>
    <property type="project" value="InterPro"/>
</dbReference>
<keyword evidence="1" id="KW-0732">Signal</keyword>
<proteinExistence type="predicted"/>
<feature type="signal peptide" evidence="1">
    <location>
        <begin position="1"/>
        <end position="31"/>
    </location>
</feature>
<dbReference type="Proteomes" id="UP000612585">
    <property type="component" value="Unassembled WGS sequence"/>
</dbReference>
<dbReference type="AlphaFoldDB" id="A0A8J4E4P5"/>
<keyword evidence="3" id="KW-1185">Reference proteome</keyword>
<dbReference type="SUPFAM" id="SSF53474">
    <property type="entry name" value="alpha/beta-Hydrolases"/>
    <property type="match status" value="1"/>
</dbReference>
<sequence>MSHWSRRAAMTVASVLGVAALVAATPVTANATGPVTLEASYTSVSYGWAKVERWYDSNPGYITANYPADGRLDQTGQRRTFFGNVARPAMGRYLLSYAPGWNTNAKPTPVLLVPGAYEHADMAWADPSTSHIGCGASSCPNTGLMQALSGAGYKVFALTFPHSAGNNYNHAQQIRNAVRTIRSATGAPKVDVVAWSMGAVAARMYVSGVKKPWGSPYGGDVRKLILIGGPNNGWDWTFRHGTYPAILTYAECGGAAIGGTAALAQNCYGTLYSHPELTAYITPAGDYFPGIRQMLRRWDATYPLDPADFDAYTTYNGGVGTYSSSLGINYAIGQGSVIGPIRSAGVPASISTYLLCGNTADIPYPWHNEHTGPSDGTIFTASCTDPGGIGAVTANTTLSNLNHLKLAWDTSAKNQIATWLN</sequence>
<comment type="caution">
    <text evidence="2">The sequence shown here is derived from an EMBL/GenBank/DDBJ whole genome shotgun (WGS) entry which is preliminary data.</text>
</comment>
<feature type="chain" id="PRO_5035319172" description="Lipase" evidence="1">
    <location>
        <begin position="32"/>
        <end position="421"/>
    </location>
</feature>
<evidence type="ECO:0000313" key="2">
    <source>
        <dbReference type="EMBL" id="GIJ62155.1"/>
    </source>
</evidence>
<dbReference type="PROSITE" id="PS51318">
    <property type="entry name" value="TAT"/>
    <property type="match status" value="1"/>
</dbReference>
<evidence type="ECO:0008006" key="4">
    <source>
        <dbReference type="Google" id="ProtNLM"/>
    </source>
</evidence>
<dbReference type="EMBL" id="BOPG01000075">
    <property type="protein sequence ID" value="GIJ62155.1"/>
    <property type="molecule type" value="Genomic_DNA"/>
</dbReference>
<accession>A0A8J4E4P5</accession>
<name>A0A8J4E4P5_9ACTN</name>
<dbReference type="InterPro" id="IPR002918">
    <property type="entry name" value="Lipase_EstA/Esterase_EstB"/>
</dbReference>
<dbReference type="Pfam" id="PF01674">
    <property type="entry name" value="Lipase_2"/>
    <property type="match status" value="1"/>
</dbReference>
<evidence type="ECO:0000313" key="3">
    <source>
        <dbReference type="Proteomes" id="UP000612585"/>
    </source>
</evidence>